<organism evidence="7 8">
    <name type="scientific">Lapillicoccus jejuensis</name>
    <dbReference type="NCBI Taxonomy" id="402171"/>
    <lineage>
        <taxon>Bacteria</taxon>
        <taxon>Bacillati</taxon>
        <taxon>Actinomycetota</taxon>
        <taxon>Actinomycetes</taxon>
        <taxon>Micrococcales</taxon>
        <taxon>Intrasporangiaceae</taxon>
        <taxon>Lapillicoccus</taxon>
    </lineage>
</organism>
<feature type="domain" description="Helix-turn-helix" evidence="6">
    <location>
        <begin position="11"/>
        <end position="48"/>
    </location>
</feature>
<dbReference type="EMBL" id="VFMN01000001">
    <property type="protein sequence ID" value="TQJ09278.1"/>
    <property type="molecule type" value="Genomic_DNA"/>
</dbReference>
<dbReference type="InterPro" id="IPR016143">
    <property type="entry name" value="Citrate_synth-like_sm_a-sub"/>
</dbReference>
<dbReference type="GO" id="GO:0005829">
    <property type="term" value="C:cytosol"/>
    <property type="evidence" value="ECO:0007669"/>
    <property type="project" value="TreeGrafter"/>
</dbReference>
<dbReference type="Pfam" id="PF12728">
    <property type="entry name" value="HTH_17"/>
    <property type="match status" value="1"/>
</dbReference>
<evidence type="ECO:0000256" key="5">
    <source>
        <dbReference type="RuleBase" id="RU003406"/>
    </source>
</evidence>
<dbReference type="AlphaFoldDB" id="A0A542E1R5"/>
<dbReference type="InterPro" id="IPR019810">
    <property type="entry name" value="Citrate_synthase_AS"/>
</dbReference>
<name>A0A542E1R5_9MICO</name>
<evidence type="ECO:0000256" key="3">
    <source>
        <dbReference type="ARBA" id="ARBA00012972"/>
    </source>
</evidence>
<gene>
    <name evidence="7" type="ORF">FB458_2388</name>
</gene>
<dbReference type="UniPathway" id="UPA00223"/>
<dbReference type="Pfam" id="PF00285">
    <property type="entry name" value="Citrate_synt"/>
    <property type="match status" value="1"/>
</dbReference>
<dbReference type="InterPro" id="IPR009061">
    <property type="entry name" value="DNA-bd_dom_put_sf"/>
</dbReference>
<dbReference type="Proteomes" id="UP000317893">
    <property type="component" value="Unassembled WGS sequence"/>
</dbReference>
<comment type="pathway">
    <text evidence="1">Carbohydrate metabolism; tricarboxylic acid cycle.</text>
</comment>
<sequence>MTAPAARASVTAEQAAELLGVRLQTVYAYVSRGLLARDVRRDAGGRRVSGFDREEVLRLAGARTRHRSGSLDVFVETDVSTLDPRGRLAFRGVPLDALLGPPARRVEDVAELLWSEDGRLDAGAGWRLDDGWRAVARRVAQALPDGVTDADRLRAAVLALAGADPDRADLGREHVAAVGRAALLAGVAALPLRGEPVEDGDLERRLWPRLTARPATEEGLEALRTALVALLDHELAASTMAVRVAAGTGADPWLLLSTGLAALGGPRHGGASREVTRLLARCDAGGGVDAAVAAAVASYGSGVPGFGHLVYTDADPRAEALLDRVARLDPDGWPVVERLLLRVARDPGLSPNVDLGLAALSRACGFVDGAGETVFALARQVGWLAHGLEEGPHGLRFRGRAAPSA</sequence>
<comment type="caution">
    <text evidence="7">The sequence shown here is derived from an EMBL/GenBank/DDBJ whole genome shotgun (WGS) entry which is preliminary data.</text>
</comment>
<dbReference type="SUPFAM" id="SSF48256">
    <property type="entry name" value="Citrate synthase"/>
    <property type="match status" value="1"/>
</dbReference>
<proteinExistence type="inferred from homology"/>
<keyword evidence="8" id="KW-1185">Reference proteome</keyword>
<dbReference type="PROSITE" id="PS00480">
    <property type="entry name" value="CITRATE_SYNTHASE"/>
    <property type="match status" value="1"/>
</dbReference>
<dbReference type="InterPro" id="IPR002020">
    <property type="entry name" value="Citrate_synthase"/>
</dbReference>
<dbReference type="PANTHER" id="PTHR11739:SF4">
    <property type="entry name" value="CITRATE SYNTHASE, PEROXISOMAL"/>
    <property type="match status" value="1"/>
</dbReference>
<dbReference type="PANTHER" id="PTHR11739">
    <property type="entry name" value="CITRATE SYNTHASE"/>
    <property type="match status" value="1"/>
</dbReference>
<dbReference type="SUPFAM" id="SSF46955">
    <property type="entry name" value="Putative DNA-binding domain"/>
    <property type="match status" value="1"/>
</dbReference>
<comment type="similarity">
    <text evidence="2 5">Belongs to the citrate synthase family.</text>
</comment>
<evidence type="ECO:0000313" key="8">
    <source>
        <dbReference type="Proteomes" id="UP000317893"/>
    </source>
</evidence>
<accession>A0A542E1R5</accession>
<dbReference type="Gene3D" id="1.10.580.10">
    <property type="entry name" value="Citrate Synthase, domain 1"/>
    <property type="match status" value="1"/>
</dbReference>
<dbReference type="Gene3D" id="1.10.230.10">
    <property type="entry name" value="Cytochrome P450-Terp, domain 2"/>
    <property type="match status" value="1"/>
</dbReference>
<dbReference type="GO" id="GO:0005975">
    <property type="term" value="P:carbohydrate metabolic process"/>
    <property type="evidence" value="ECO:0007669"/>
    <property type="project" value="TreeGrafter"/>
</dbReference>
<dbReference type="InterPro" id="IPR036969">
    <property type="entry name" value="Citrate_synthase_sf"/>
</dbReference>
<dbReference type="GO" id="GO:0036440">
    <property type="term" value="F:citrate synthase activity"/>
    <property type="evidence" value="ECO:0007669"/>
    <property type="project" value="UniProtKB-EC"/>
</dbReference>
<evidence type="ECO:0000256" key="1">
    <source>
        <dbReference type="ARBA" id="ARBA00005163"/>
    </source>
</evidence>
<dbReference type="EC" id="2.3.3.16" evidence="3"/>
<evidence type="ECO:0000313" key="7">
    <source>
        <dbReference type="EMBL" id="TQJ09278.1"/>
    </source>
</evidence>
<evidence type="ECO:0000256" key="4">
    <source>
        <dbReference type="ARBA" id="ARBA00022679"/>
    </source>
</evidence>
<evidence type="ECO:0000259" key="6">
    <source>
        <dbReference type="Pfam" id="PF12728"/>
    </source>
</evidence>
<evidence type="ECO:0000256" key="2">
    <source>
        <dbReference type="ARBA" id="ARBA00010566"/>
    </source>
</evidence>
<protein>
    <recommendedName>
        <fullName evidence="3">citrate synthase (unknown stereospecificity)</fullName>
        <ecNumber evidence="3">2.3.3.16</ecNumber>
    </recommendedName>
</protein>
<keyword evidence="4 5" id="KW-0808">Transferase</keyword>
<dbReference type="GO" id="GO:0006099">
    <property type="term" value="P:tricarboxylic acid cycle"/>
    <property type="evidence" value="ECO:0007669"/>
    <property type="project" value="UniProtKB-UniPathway"/>
</dbReference>
<reference evidence="7 8" key="1">
    <citation type="submission" date="2019-06" db="EMBL/GenBank/DDBJ databases">
        <title>Sequencing the genomes of 1000 actinobacteria strains.</title>
        <authorList>
            <person name="Klenk H.-P."/>
        </authorList>
    </citation>
    <scope>NUCLEOTIDE SEQUENCE [LARGE SCALE GENOMIC DNA]</scope>
    <source>
        <strain evidence="7 8">DSM 18607</strain>
    </source>
</reference>
<dbReference type="OrthoDB" id="9800864at2"/>
<dbReference type="InterPro" id="IPR016142">
    <property type="entry name" value="Citrate_synth-like_lrg_a-sub"/>
</dbReference>
<dbReference type="InterPro" id="IPR041657">
    <property type="entry name" value="HTH_17"/>
</dbReference>
<dbReference type="RefSeq" id="WP_141848675.1">
    <property type="nucleotide sequence ID" value="NZ_BAAAPR010000014.1"/>
</dbReference>